<proteinExistence type="predicted"/>
<dbReference type="AlphaFoldDB" id="A0A2I0IAH2"/>
<gene>
    <name evidence="3" type="ORF">CRG98_039212</name>
</gene>
<evidence type="ECO:0000256" key="2">
    <source>
        <dbReference type="SAM" id="SignalP"/>
    </source>
</evidence>
<evidence type="ECO:0000256" key="1">
    <source>
        <dbReference type="SAM" id="MobiDB-lite"/>
    </source>
</evidence>
<keyword evidence="4" id="KW-1185">Reference proteome</keyword>
<dbReference type="Proteomes" id="UP000233551">
    <property type="component" value="Unassembled WGS sequence"/>
</dbReference>
<feature type="signal peptide" evidence="2">
    <location>
        <begin position="1"/>
        <end position="28"/>
    </location>
</feature>
<feature type="chain" id="PRO_5014179272" evidence="2">
    <location>
        <begin position="29"/>
        <end position="63"/>
    </location>
</feature>
<name>A0A2I0IAH2_PUNGR</name>
<organism evidence="3 4">
    <name type="scientific">Punica granatum</name>
    <name type="common">Pomegranate</name>
    <dbReference type="NCBI Taxonomy" id="22663"/>
    <lineage>
        <taxon>Eukaryota</taxon>
        <taxon>Viridiplantae</taxon>
        <taxon>Streptophyta</taxon>
        <taxon>Embryophyta</taxon>
        <taxon>Tracheophyta</taxon>
        <taxon>Spermatophyta</taxon>
        <taxon>Magnoliopsida</taxon>
        <taxon>eudicotyledons</taxon>
        <taxon>Gunneridae</taxon>
        <taxon>Pentapetalae</taxon>
        <taxon>rosids</taxon>
        <taxon>malvids</taxon>
        <taxon>Myrtales</taxon>
        <taxon>Lythraceae</taxon>
        <taxon>Punica</taxon>
    </lineage>
</organism>
<feature type="region of interest" description="Disordered" evidence="1">
    <location>
        <begin position="41"/>
        <end position="63"/>
    </location>
</feature>
<evidence type="ECO:0000313" key="4">
    <source>
        <dbReference type="Proteomes" id="UP000233551"/>
    </source>
</evidence>
<protein>
    <submittedName>
        <fullName evidence="3">Uncharacterized protein</fullName>
    </submittedName>
</protein>
<comment type="caution">
    <text evidence="3">The sequence shown here is derived from an EMBL/GenBank/DDBJ whole genome shotgun (WGS) entry which is preliminary data.</text>
</comment>
<reference evidence="3 4" key="1">
    <citation type="submission" date="2017-11" db="EMBL/GenBank/DDBJ databases">
        <title>De-novo sequencing of pomegranate (Punica granatum L.) genome.</title>
        <authorList>
            <person name="Akparov Z."/>
            <person name="Amiraslanov A."/>
            <person name="Hajiyeva S."/>
            <person name="Abbasov M."/>
            <person name="Kaur K."/>
            <person name="Hamwieh A."/>
            <person name="Solovyev V."/>
            <person name="Salamov A."/>
            <person name="Braich B."/>
            <person name="Kosarev P."/>
            <person name="Mahmoud A."/>
            <person name="Hajiyev E."/>
            <person name="Babayeva S."/>
            <person name="Izzatullayeva V."/>
            <person name="Mammadov A."/>
            <person name="Mammadov A."/>
            <person name="Sharifova S."/>
            <person name="Ojaghi J."/>
            <person name="Eynullazada K."/>
            <person name="Bayramov B."/>
            <person name="Abdulazimova A."/>
            <person name="Shahmuradov I."/>
        </authorList>
    </citation>
    <scope>NUCLEOTIDE SEQUENCE [LARGE SCALE GENOMIC DNA]</scope>
    <source>
        <strain evidence="4">cv. AG2017</strain>
        <tissue evidence="3">Leaf</tissue>
    </source>
</reference>
<dbReference type="EMBL" id="PGOL01003585">
    <property type="protein sequence ID" value="PKI40366.1"/>
    <property type="molecule type" value="Genomic_DNA"/>
</dbReference>
<keyword evidence="2" id="KW-0732">Signal</keyword>
<evidence type="ECO:0000313" key="3">
    <source>
        <dbReference type="EMBL" id="PKI40366.1"/>
    </source>
</evidence>
<accession>A0A2I0IAH2</accession>
<sequence>MAEFHPPVVCFLLIVNCLLGFHCRVASGQPRSWVGGSPLSPAQSWALPGQTPSMTLRPPPPRR</sequence>